<evidence type="ECO:0000256" key="12">
    <source>
        <dbReference type="SAM" id="Coils"/>
    </source>
</evidence>
<dbReference type="InterPro" id="IPR036890">
    <property type="entry name" value="HATPase_C_sf"/>
</dbReference>
<keyword evidence="13" id="KW-1133">Transmembrane helix</keyword>
<evidence type="ECO:0000256" key="7">
    <source>
        <dbReference type="ARBA" id="ARBA00022741"/>
    </source>
</evidence>
<dbReference type="InterPro" id="IPR003660">
    <property type="entry name" value="HAMP_dom"/>
</dbReference>
<evidence type="ECO:0000256" key="3">
    <source>
        <dbReference type="ARBA" id="ARBA00012438"/>
    </source>
</evidence>
<evidence type="ECO:0000259" key="15">
    <source>
        <dbReference type="PROSITE" id="PS50885"/>
    </source>
</evidence>
<dbReference type="RefSeq" id="WP_133582334.1">
    <property type="nucleotide sequence ID" value="NZ_SNYJ01000030.1"/>
</dbReference>
<comment type="subcellular location">
    <subcellularLocation>
        <location evidence="2">Cell membrane</location>
        <topology evidence="2">Multi-pass membrane protein</topology>
    </subcellularLocation>
</comment>
<dbReference type="GO" id="GO:0005886">
    <property type="term" value="C:plasma membrane"/>
    <property type="evidence" value="ECO:0007669"/>
    <property type="project" value="UniProtKB-SubCell"/>
</dbReference>
<dbReference type="Gene3D" id="6.10.340.10">
    <property type="match status" value="1"/>
</dbReference>
<dbReference type="OrthoDB" id="9776552at2"/>
<keyword evidence="13" id="KW-0812">Transmembrane</keyword>
<dbReference type="Gene3D" id="3.30.565.10">
    <property type="entry name" value="Histidine kinase-like ATPase, C-terminal domain"/>
    <property type="match status" value="1"/>
</dbReference>
<sequence>MKKFINLRFPKHYSLKKRIVLLFAFGTLFPLLVTTVFAYETMSSLLTNKMNGSYRANLQQTMLSLEHTMVNLNHVSQQLTAPGSLGVKLNAYLLAESPYDRGRLYKEFNNEFNVVIFSNPGVGLTMYFVEEDGQYLFNNYGVKDTFDPHALPVLANHHKITNFGPHKSMQRYNDQFVLSTIRPVDIPDREDVYVYMESAMDLTKDILNAGGDQGISYLMLDSFGRVTYSEGEASGVYPLGTSFEEGQAGVFDGHHWFKETSEQGWSLVSFVPDGKYNQEKASWLLNMTYVVLFFILFSLLLAWLLWLMVYRPLRRFDAEIRSVSNKDLTPRPVMANVPEFDQLLQQMQQMKRQVLSLLQQVEHEEKQKAKLEVQKLMYQINPHFLMNTLDTIRWMAWLNGEKEIDRNVQSLIKLLSHNLGKRGELTTLTDELMSVTNYLKLQQIRYDVTFEVSDNLTLFELQQMVPRFILQPLAENALYHGVQNKGHITIHAMRKGNTISVTVVDKGQGISREKQEELLSSPATQGMGIGMQYVRRVLDHHYDGNARLVIESELGKGTTVTLFIPVERREEIS</sequence>
<keyword evidence="5" id="KW-0597">Phosphoprotein</keyword>
<evidence type="ECO:0000256" key="1">
    <source>
        <dbReference type="ARBA" id="ARBA00000085"/>
    </source>
</evidence>
<dbReference type="InterPro" id="IPR004358">
    <property type="entry name" value="Sig_transdc_His_kin-like_C"/>
</dbReference>
<dbReference type="AlphaFoldDB" id="A0A4V3D489"/>
<dbReference type="SMART" id="SM00387">
    <property type="entry name" value="HATPase_c"/>
    <property type="match status" value="1"/>
</dbReference>
<feature type="domain" description="Histidine kinase" evidence="14">
    <location>
        <begin position="469"/>
        <end position="568"/>
    </location>
</feature>
<keyword evidence="10" id="KW-0902">Two-component regulatory system</keyword>
<dbReference type="GO" id="GO:0005524">
    <property type="term" value="F:ATP binding"/>
    <property type="evidence" value="ECO:0007669"/>
    <property type="project" value="UniProtKB-KW"/>
</dbReference>
<keyword evidence="6" id="KW-0808">Transferase</keyword>
<keyword evidence="11 13" id="KW-0472">Membrane</keyword>
<evidence type="ECO:0000313" key="16">
    <source>
        <dbReference type="EMBL" id="TDQ33715.1"/>
    </source>
</evidence>
<feature type="coiled-coil region" evidence="12">
    <location>
        <begin position="340"/>
        <end position="374"/>
    </location>
</feature>
<keyword evidence="4" id="KW-1003">Cell membrane</keyword>
<evidence type="ECO:0000256" key="9">
    <source>
        <dbReference type="ARBA" id="ARBA00022840"/>
    </source>
</evidence>
<dbReference type="PANTHER" id="PTHR34220">
    <property type="entry name" value="SENSOR HISTIDINE KINASE YPDA"/>
    <property type="match status" value="1"/>
</dbReference>
<evidence type="ECO:0000256" key="5">
    <source>
        <dbReference type="ARBA" id="ARBA00022553"/>
    </source>
</evidence>
<name>A0A4V3D489_9BACI</name>
<evidence type="ECO:0000256" key="11">
    <source>
        <dbReference type="ARBA" id="ARBA00023136"/>
    </source>
</evidence>
<evidence type="ECO:0000259" key="14">
    <source>
        <dbReference type="PROSITE" id="PS50109"/>
    </source>
</evidence>
<dbReference type="Proteomes" id="UP000295632">
    <property type="component" value="Unassembled WGS sequence"/>
</dbReference>
<dbReference type="InterPro" id="IPR005467">
    <property type="entry name" value="His_kinase_dom"/>
</dbReference>
<proteinExistence type="predicted"/>
<dbReference type="EMBL" id="SNYJ01000030">
    <property type="protein sequence ID" value="TDQ33715.1"/>
    <property type="molecule type" value="Genomic_DNA"/>
</dbReference>
<dbReference type="Pfam" id="PF02518">
    <property type="entry name" value="HATPase_c"/>
    <property type="match status" value="1"/>
</dbReference>
<comment type="catalytic activity">
    <reaction evidence="1">
        <text>ATP + protein L-histidine = ADP + protein N-phospho-L-histidine.</text>
        <dbReference type="EC" id="2.7.13.3"/>
    </reaction>
</comment>
<dbReference type="InterPro" id="IPR010559">
    <property type="entry name" value="Sig_transdc_His_kin_internal"/>
</dbReference>
<evidence type="ECO:0000256" key="4">
    <source>
        <dbReference type="ARBA" id="ARBA00022475"/>
    </source>
</evidence>
<keyword evidence="17" id="KW-1185">Reference proteome</keyword>
<reference evidence="16 17" key="1">
    <citation type="submission" date="2019-03" db="EMBL/GenBank/DDBJ databases">
        <title>Genomic Encyclopedia of Type Strains, Phase IV (KMG-IV): sequencing the most valuable type-strain genomes for metagenomic binning, comparative biology and taxonomic classification.</title>
        <authorList>
            <person name="Goeker M."/>
        </authorList>
    </citation>
    <scope>NUCLEOTIDE SEQUENCE [LARGE SCALE GENOMIC DNA]</scope>
    <source>
        <strain evidence="16 17">DSM 28697</strain>
    </source>
</reference>
<evidence type="ECO:0000256" key="10">
    <source>
        <dbReference type="ARBA" id="ARBA00023012"/>
    </source>
</evidence>
<dbReference type="InterPro" id="IPR050640">
    <property type="entry name" value="Bact_2-comp_sensor_kinase"/>
</dbReference>
<keyword evidence="9" id="KW-0067">ATP-binding</keyword>
<keyword evidence="7" id="KW-0547">Nucleotide-binding</keyword>
<evidence type="ECO:0000256" key="13">
    <source>
        <dbReference type="SAM" id="Phobius"/>
    </source>
</evidence>
<keyword evidence="12" id="KW-0175">Coiled coil</keyword>
<feature type="transmembrane region" description="Helical" evidence="13">
    <location>
        <begin position="283"/>
        <end position="306"/>
    </location>
</feature>
<feature type="domain" description="HAMP" evidence="15">
    <location>
        <begin position="311"/>
        <end position="359"/>
    </location>
</feature>
<evidence type="ECO:0000256" key="8">
    <source>
        <dbReference type="ARBA" id="ARBA00022777"/>
    </source>
</evidence>
<accession>A0A4V3D489</accession>
<dbReference type="EC" id="2.7.13.3" evidence="3"/>
<dbReference type="PANTHER" id="PTHR34220:SF7">
    <property type="entry name" value="SENSOR HISTIDINE KINASE YPDA"/>
    <property type="match status" value="1"/>
</dbReference>
<dbReference type="PROSITE" id="PS50885">
    <property type="entry name" value="HAMP"/>
    <property type="match status" value="1"/>
</dbReference>
<organism evidence="16 17">
    <name type="scientific">Aureibacillus halotolerans</name>
    <dbReference type="NCBI Taxonomy" id="1508390"/>
    <lineage>
        <taxon>Bacteria</taxon>
        <taxon>Bacillati</taxon>
        <taxon>Bacillota</taxon>
        <taxon>Bacilli</taxon>
        <taxon>Bacillales</taxon>
        <taxon>Bacillaceae</taxon>
        <taxon>Aureibacillus</taxon>
    </lineage>
</organism>
<dbReference type="InterPro" id="IPR003594">
    <property type="entry name" value="HATPase_dom"/>
</dbReference>
<dbReference type="GO" id="GO:0000155">
    <property type="term" value="F:phosphorelay sensor kinase activity"/>
    <property type="evidence" value="ECO:0007669"/>
    <property type="project" value="InterPro"/>
</dbReference>
<dbReference type="Pfam" id="PF06580">
    <property type="entry name" value="His_kinase"/>
    <property type="match status" value="1"/>
</dbReference>
<dbReference type="PROSITE" id="PS50109">
    <property type="entry name" value="HIS_KIN"/>
    <property type="match status" value="1"/>
</dbReference>
<dbReference type="SUPFAM" id="SSF55874">
    <property type="entry name" value="ATPase domain of HSP90 chaperone/DNA topoisomerase II/histidine kinase"/>
    <property type="match status" value="1"/>
</dbReference>
<evidence type="ECO:0000256" key="6">
    <source>
        <dbReference type="ARBA" id="ARBA00022679"/>
    </source>
</evidence>
<protein>
    <recommendedName>
        <fullName evidence="3">histidine kinase</fullName>
        <ecNumber evidence="3">2.7.13.3</ecNumber>
    </recommendedName>
</protein>
<evidence type="ECO:0000313" key="17">
    <source>
        <dbReference type="Proteomes" id="UP000295632"/>
    </source>
</evidence>
<gene>
    <name evidence="16" type="ORF">EV213_13025</name>
</gene>
<comment type="caution">
    <text evidence="16">The sequence shown here is derived from an EMBL/GenBank/DDBJ whole genome shotgun (WGS) entry which is preliminary data.</text>
</comment>
<dbReference type="PRINTS" id="PR00344">
    <property type="entry name" value="BCTRLSENSOR"/>
</dbReference>
<evidence type="ECO:0000256" key="2">
    <source>
        <dbReference type="ARBA" id="ARBA00004651"/>
    </source>
</evidence>
<keyword evidence="8 16" id="KW-0418">Kinase</keyword>